<dbReference type="Gene3D" id="2.30.30.40">
    <property type="entry name" value="SH3 Domains"/>
    <property type="match status" value="1"/>
</dbReference>
<accession>A0A842HER0</accession>
<dbReference type="Pfam" id="PF01584">
    <property type="entry name" value="CheW"/>
    <property type="match status" value="1"/>
</dbReference>
<dbReference type="InterPro" id="IPR036061">
    <property type="entry name" value="CheW-like_dom_sf"/>
</dbReference>
<dbReference type="PANTHER" id="PTHR22617:SF43">
    <property type="entry name" value="PROTEIN PILI"/>
    <property type="match status" value="1"/>
</dbReference>
<proteinExistence type="predicted"/>
<dbReference type="InterPro" id="IPR002545">
    <property type="entry name" value="CheW-lke_dom"/>
</dbReference>
<feature type="domain" description="CheW-like" evidence="1">
    <location>
        <begin position="1"/>
        <end position="142"/>
    </location>
</feature>
<dbReference type="EMBL" id="JACHVB010000025">
    <property type="protein sequence ID" value="MBC2594528.1"/>
    <property type="molecule type" value="Genomic_DNA"/>
</dbReference>
<dbReference type="PANTHER" id="PTHR22617">
    <property type="entry name" value="CHEMOTAXIS SENSOR HISTIDINE KINASE-RELATED"/>
    <property type="match status" value="1"/>
</dbReference>
<dbReference type="GO" id="GO:0007165">
    <property type="term" value="P:signal transduction"/>
    <property type="evidence" value="ECO:0007669"/>
    <property type="project" value="InterPro"/>
</dbReference>
<evidence type="ECO:0000313" key="3">
    <source>
        <dbReference type="Proteomes" id="UP000546464"/>
    </source>
</evidence>
<sequence>MLIILFQLGPRRYGLDSQRVVEIVPAMPVREVPGTPAAVKGIFEYRGKILPVIDLCQLTVGRPAEIFLSTRYLVVEANGGSGQLVALLAEKVTDTLTVDEAALLDPGLRPPEAPHLGRVLKDARGELVQCVEVEELITPEIRALLRQCKEVPA</sequence>
<dbReference type="SUPFAM" id="SSF50341">
    <property type="entry name" value="CheW-like"/>
    <property type="match status" value="1"/>
</dbReference>
<gene>
    <name evidence="2" type="ORF">H5P28_09685</name>
</gene>
<evidence type="ECO:0000313" key="2">
    <source>
        <dbReference type="EMBL" id="MBC2594528.1"/>
    </source>
</evidence>
<dbReference type="GO" id="GO:0006935">
    <property type="term" value="P:chemotaxis"/>
    <property type="evidence" value="ECO:0007669"/>
    <property type="project" value="InterPro"/>
</dbReference>
<dbReference type="InterPro" id="IPR039315">
    <property type="entry name" value="CheW"/>
</dbReference>
<dbReference type="Proteomes" id="UP000546464">
    <property type="component" value="Unassembled WGS sequence"/>
</dbReference>
<dbReference type="PROSITE" id="PS50851">
    <property type="entry name" value="CHEW"/>
    <property type="match status" value="1"/>
</dbReference>
<protein>
    <submittedName>
        <fullName evidence="2">Purine-binding chemotaxis protein CheW</fullName>
    </submittedName>
</protein>
<dbReference type="GO" id="GO:0005829">
    <property type="term" value="C:cytosol"/>
    <property type="evidence" value="ECO:0007669"/>
    <property type="project" value="TreeGrafter"/>
</dbReference>
<dbReference type="SMART" id="SM00260">
    <property type="entry name" value="CheW"/>
    <property type="match status" value="1"/>
</dbReference>
<organism evidence="2 3">
    <name type="scientific">Ruficoccus amylovorans</name>
    <dbReference type="NCBI Taxonomy" id="1804625"/>
    <lineage>
        <taxon>Bacteria</taxon>
        <taxon>Pseudomonadati</taxon>
        <taxon>Verrucomicrobiota</taxon>
        <taxon>Opitutia</taxon>
        <taxon>Puniceicoccales</taxon>
        <taxon>Cerasicoccaceae</taxon>
        <taxon>Ruficoccus</taxon>
    </lineage>
</organism>
<reference evidence="2 3" key="1">
    <citation type="submission" date="2020-07" db="EMBL/GenBank/DDBJ databases">
        <authorList>
            <person name="Feng X."/>
        </authorList>
    </citation>
    <scope>NUCLEOTIDE SEQUENCE [LARGE SCALE GENOMIC DNA]</scope>
    <source>
        <strain evidence="2 3">JCM31066</strain>
    </source>
</reference>
<keyword evidence="3" id="KW-1185">Reference proteome</keyword>
<dbReference type="AlphaFoldDB" id="A0A842HER0"/>
<dbReference type="RefSeq" id="WP_185675509.1">
    <property type="nucleotide sequence ID" value="NZ_JACHVB010000025.1"/>
</dbReference>
<evidence type="ECO:0000259" key="1">
    <source>
        <dbReference type="PROSITE" id="PS50851"/>
    </source>
</evidence>
<comment type="caution">
    <text evidence="2">The sequence shown here is derived from an EMBL/GenBank/DDBJ whole genome shotgun (WGS) entry which is preliminary data.</text>
</comment>
<name>A0A842HER0_9BACT</name>
<dbReference type="Gene3D" id="2.40.50.180">
    <property type="entry name" value="CheA-289, Domain 4"/>
    <property type="match status" value="1"/>
</dbReference>